<feature type="coiled-coil region" evidence="2">
    <location>
        <begin position="11"/>
        <end position="67"/>
    </location>
</feature>
<evidence type="ECO:0000313" key="3">
    <source>
        <dbReference type="Proteomes" id="UP000694865"/>
    </source>
</evidence>
<name>A0ABM0GMR7_SACKO</name>
<accession>A0ABM0GMR7</accession>
<evidence type="ECO:0000256" key="1">
    <source>
        <dbReference type="ARBA" id="ARBA00008666"/>
    </source>
</evidence>
<dbReference type="PANTHER" id="PTHR33560:SF1">
    <property type="entry name" value="PROTEIN FAM227A"/>
    <property type="match status" value="1"/>
</dbReference>
<keyword evidence="3" id="KW-1185">Reference proteome</keyword>
<dbReference type="Pfam" id="PF14922">
    <property type="entry name" value="FWWh"/>
    <property type="match status" value="1"/>
</dbReference>
<protein>
    <submittedName>
        <fullName evidence="4">Protein FAM227A-like</fullName>
    </submittedName>
</protein>
<keyword evidence="2" id="KW-0175">Coiled coil</keyword>
<comment type="similarity">
    <text evidence="1">Belongs to the FAM227 family.</text>
</comment>
<dbReference type="PANTHER" id="PTHR33560">
    <property type="entry name" value="PROTEIN FAM227B"/>
    <property type="match status" value="1"/>
</dbReference>
<dbReference type="GeneID" id="100369908"/>
<dbReference type="RefSeq" id="XP_002733341.1">
    <property type="nucleotide sequence ID" value="XM_002733295.1"/>
</dbReference>
<organism evidence="3 4">
    <name type="scientific">Saccoglossus kowalevskii</name>
    <name type="common">Acorn worm</name>
    <dbReference type="NCBI Taxonomy" id="10224"/>
    <lineage>
        <taxon>Eukaryota</taxon>
        <taxon>Metazoa</taxon>
        <taxon>Hemichordata</taxon>
        <taxon>Enteropneusta</taxon>
        <taxon>Harrimaniidae</taxon>
        <taxon>Saccoglossus</taxon>
    </lineage>
</organism>
<dbReference type="Proteomes" id="UP000694865">
    <property type="component" value="Unplaced"/>
</dbReference>
<sequence>MANINRVTSPMNLYEEDLLKTREELDLIKSDLLRKQNESPAFLIGSIDRVNEKIAHLDQQLQSYTELVIESRASNFDDDYGTAMDVQPPYREKGYQKEKEIRELNQFAGLYSIKATLLPQVNTKVKQLTKIPLPASRKTQQSKEMSAIKPKLVELYQYPGFEPTDLTPLPDVDALTILKKIASAKKDLDRKPFYKAEFKRLFYSRMSEAILVDTYWWIFLQHYHPSKKSQSKLFNRIAHNYVKLLLYAKEPQYRDVFFKNYPDLLSQAIYSSFCEAFPTSWRQFDDNFRSDICTVTSQWIDGTNPVPRSWMAWNYKAIEPQGMRKAEVITNKSKKVKDADEMTTGAAQAVENALMEQD</sequence>
<evidence type="ECO:0000313" key="4">
    <source>
        <dbReference type="RefSeq" id="XP_002733341.1"/>
    </source>
</evidence>
<dbReference type="InterPro" id="IPR029417">
    <property type="entry name" value="FAM227"/>
</dbReference>
<proteinExistence type="inferred from homology"/>
<evidence type="ECO:0000256" key="2">
    <source>
        <dbReference type="SAM" id="Coils"/>
    </source>
</evidence>
<gene>
    <name evidence="4" type="primary">LOC100369908</name>
</gene>
<reference evidence="4" key="1">
    <citation type="submission" date="2025-08" db="UniProtKB">
        <authorList>
            <consortium name="RefSeq"/>
        </authorList>
    </citation>
    <scope>IDENTIFICATION</scope>
    <source>
        <tissue evidence="4">Testes</tissue>
    </source>
</reference>